<keyword evidence="5 9" id="KW-0028">Amino-acid biosynthesis</keyword>
<dbReference type="SUPFAM" id="SSF54506">
    <property type="entry name" value="Diaminopimelate epimerase-like"/>
    <property type="match status" value="1"/>
</dbReference>
<gene>
    <name evidence="9" type="primary">dapF</name>
    <name evidence="11" type="ORF">FYJ78_12085</name>
</gene>
<keyword evidence="4 9" id="KW-0963">Cytoplasm</keyword>
<comment type="subcellular location">
    <subcellularLocation>
        <location evidence="9">Cytoplasm</location>
    </subcellularLocation>
</comment>
<keyword evidence="6 9" id="KW-0457">Lysine biosynthesis</keyword>
<evidence type="ECO:0000256" key="6">
    <source>
        <dbReference type="ARBA" id="ARBA00023154"/>
    </source>
</evidence>
<evidence type="ECO:0000313" key="12">
    <source>
        <dbReference type="Proteomes" id="UP000430222"/>
    </source>
</evidence>
<feature type="binding site" evidence="9">
    <location>
        <position position="161"/>
    </location>
    <ligand>
        <name>substrate</name>
    </ligand>
</feature>
<feature type="binding site" evidence="9">
    <location>
        <begin position="212"/>
        <end position="213"/>
    </location>
    <ligand>
        <name>substrate</name>
    </ligand>
</feature>
<comment type="pathway">
    <text evidence="1 9">Amino-acid biosynthesis; L-lysine biosynthesis via DAP pathway; DL-2,6-diaminopimelate from LL-2,6-diaminopimelate: step 1/1.</text>
</comment>
<evidence type="ECO:0000256" key="2">
    <source>
        <dbReference type="ARBA" id="ARBA00010219"/>
    </source>
</evidence>
<accession>A0A6I2V0M3</accession>
<dbReference type="InterPro" id="IPR018510">
    <property type="entry name" value="DAP_epimerase_AS"/>
</dbReference>
<feature type="active site" description="Proton donor" evidence="9">
    <location>
        <position position="71"/>
    </location>
</feature>
<dbReference type="PANTHER" id="PTHR31689">
    <property type="entry name" value="DIAMINOPIMELATE EPIMERASE, CHLOROPLASTIC"/>
    <property type="match status" value="1"/>
</dbReference>
<feature type="active site" evidence="10">
    <location>
        <position position="71"/>
    </location>
</feature>
<dbReference type="FunFam" id="3.10.310.10:FF:000001">
    <property type="entry name" value="Diaminopimelate epimerase"/>
    <property type="match status" value="1"/>
</dbReference>
<dbReference type="AlphaFoldDB" id="A0A6I2V0M3"/>
<name>A0A6I2V0M3_9FIRM</name>
<keyword evidence="12" id="KW-1185">Reference proteome</keyword>
<dbReference type="GO" id="GO:0005829">
    <property type="term" value="C:cytosol"/>
    <property type="evidence" value="ECO:0007669"/>
    <property type="project" value="TreeGrafter"/>
</dbReference>
<comment type="similarity">
    <text evidence="2 9">Belongs to the diaminopimelate epimerase family.</text>
</comment>
<keyword evidence="7 9" id="KW-0413">Isomerase</keyword>
<evidence type="ECO:0000256" key="4">
    <source>
        <dbReference type="ARBA" id="ARBA00022490"/>
    </source>
</evidence>
<organism evidence="11 12">
    <name type="scientific">Selenomonas montiformis</name>
    <dbReference type="NCBI Taxonomy" id="2652285"/>
    <lineage>
        <taxon>Bacteria</taxon>
        <taxon>Bacillati</taxon>
        <taxon>Bacillota</taxon>
        <taxon>Negativicutes</taxon>
        <taxon>Selenomonadales</taxon>
        <taxon>Selenomonadaceae</taxon>
        <taxon>Selenomonas</taxon>
    </lineage>
</organism>
<feature type="binding site" evidence="9">
    <location>
        <position position="11"/>
    </location>
    <ligand>
        <name>substrate</name>
    </ligand>
</feature>
<comment type="function">
    <text evidence="9">Catalyzes the stereoinversion of LL-2,6-diaminopimelate (L,L-DAP) to meso-diaminopimelate (meso-DAP), a precursor of L-lysine and an essential component of the bacterial peptidoglycan.</text>
</comment>
<evidence type="ECO:0000256" key="7">
    <source>
        <dbReference type="ARBA" id="ARBA00023235"/>
    </source>
</evidence>
<protein>
    <recommendedName>
        <fullName evidence="3 9">Diaminopimelate epimerase</fullName>
        <shortName evidence="9">DAP epimerase</shortName>
        <ecNumber evidence="3 9">5.1.1.7</ecNumber>
    </recommendedName>
    <alternativeName>
        <fullName evidence="9">PLP-independent amino acid racemase</fullName>
    </alternativeName>
</protein>
<dbReference type="GO" id="GO:0008837">
    <property type="term" value="F:diaminopimelate epimerase activity"/>
    <property type="evidence" value="ECO:0007669"/>
    <property type="project" value="UniProtKB-UniRule"/>
</dbReference>
<comment type="catalytic activity">
    <reaction evidence="8 9">
        <text>(2S,6S)-2,6-diaminopimelate = meso-2,6-diaminopimelate</text>
        <dbReference type="Rhea" id="RHEA:15393"/>
        <dbReference type="ChEBI" id="CHEBI:57609"/>
        <dbReference type="ChEBI" id="CHEBI:57791"/>
        <dbReference type="EC" id="5.1.1.7"/>
    </reaction>
</comment>
<dbReference type="PANTHER" id="PTHR31689:SF0">
    <property type="entry name" value="DIAMINOPIMELATE EPIMERASE"/>
    <property type="match status" value="1"/>
</dbReference>
<dbReference type="PROSITE" id="PS01326">
    <property type="entry name" value="DAP_EPIMERASE"/>
    <property type="match status" value="1"/>
</dbReference>
<dbReference type="EC" id="5.1.1.7" evidence="3 9"/>
<evidence type="ECO:0000256" key="1">
    <source>
        <dbReference type="ARBA" id="ARBA00005196"/>
    </source>
</evidence>
<dbReference type="HAMAP" id="MF_00197">
    <property type="entry name" value="DAP_epimerase"/>
    <property type="match status" value="1"/>
</dbReference>
<feature type="site" description="Could be important to modulate the pK values of the two catalytic cysteine residues" evidence="9">
    <location>
        <position position="212"/>
    </location>
</feature>
<evidence type="ECO:0000256" key="3">
    <source>
        <dbReference type="ARBA" id="ARBA00013080"/>
    </source>
</evidence>
<comment type="caution">
    <text evidence="11">The sequence shown here is derived from an EMBL/GenBank/DDBJ whole genome shotgun (WGS) entry which is preliminary data.</text>
</comment>
<feature type="binding site" evidence="9">
    <location>
        <begin position="72"/>
        <end position="73"/>
    </location>
    <ligand>
        <name>substrate</name>
    </ligand>
</feature>
<feature type="binding site" evidence="9">
    <location>
        <position position="194"/>
    </location>
    <ligand>
        <name>substrate</name>
    </ligand>
</feature>
<dbReference type="EMBL" id="VUNL01000018">
    <property type="protein sequence ID" value="MSV25890.1"/>
    <property type="molecule type" value="Genomic_DNA"/>
</dbReference>
<evidence type="ECO:0000256" key="8">
    <source>
        <dbReference type="ARBA" id="ARBA00051712"/>
    </source>
</evidence>
<dbReference type="RefSeq" id="WP_154621659.1">
    <property type="nucleotide sequence ID" value="NZ_CBCTNG010000008.1"/>
</dbReference>
<evidence type="ECO:0000256" key="5">
    <source>
        <dbReference type="ARBA" id="ARBA00022605"/>
    </source>
</evidence>
<dbReference type="InterPro" id="IPR001653">
    <property type="entry name" value="DAP_epimerase_DapF"/>
</dbReference>
<evidence type="ECO:0000313" key="11">
    <source>
        <dbReference type="EMBL" id="MSV25890.1"/>
    </source>
</evidence>
<dbReference type="FunFam" id="3.10.310.10:FF:000004">
    <property type="entry name" value="Diaminopimelate epimerase"/>
    <property type="match status" value="1"/>
</dbReference>
<dbReference type="UniPathway" id="UPA00034">
    <property type="reaction ID" value="UER00025"/>
</dbReference>
<dbReference type="NCBIfam" id="TIGR00652">
    <property type="entry name" value="DapF"/>
    <property type="match status" value="1"/>
</dbReference>
<sequence>MEFTKWQGCGNDFVLIDGRKQEPDDYASFAVKVCDRHYGVGADGILVVLPSERADFRMRIFNADGSEAEMCGNGIRCFARYLYEYGLTNKTEFPVETGAGILVPRIILTHGQITGVCVDMGEPHLMGEEIPVCGHDGEMVIDQPIDVGGKTYRMTGVSMGNPHCVVFVEDAETFPIGELGTQFEHHEMFPRKTNTEFVEVRDRGHVRMRVWERGAAITLACGTGACATAVASALNRKTDRKIEVELDGGRLLVEWAENNHVFMTGPAEMVFAGRLAD</sequence>
<proteinExistence type="inferred from homology"/>
<comment type="subunit">
    <text evidence="9">Homodimer.</text>
</comment>
<feature type="site" description="Could be important to modulate the pK values of the two catalytic cysteine residues" evidence="9">
    <location>
        <position position="163"/>
    </location>
</feature>
<feature type="binding site" evidence="9">
    <location>
        <begin position="222"/>
        <end position="223"/>
    </location>
    <ligand>
        <name>substrate</name>
    </ligand>
</feature>
<dbReference type="Gene3D" id="3.10.310.10">
    <property type="entry name" value="Diaminopimelate Epimerase, Chain A, domain 1"/>
    <property type="match status" value="2"/>
</dbReference>
<comment type="caution">
    <text evidence="9">Lacks conserved residue(s) required for the propagation of feature annotation.</text>
</comment>
<dbReference type="Pfam" id="PF01678">
    <property type="entry name" value="DAP_epimerase"/>
    <property type="match status" value="2"/>
</dbReference>
<reference evidence="11 12" key="1">
    <citation type="submission" date="2019-08" db="EMBL/GenBank/DDBJ databases">
        <title>In-depth cultivation of the pig gut microbiome towards novel bacterial diversity and tailored functional studies.</title>
        <authorList>
            <person name="Wylensek D."/>
            <person name="Hitch T.C.A."/>
            <person name="Clavel T."/>
        </authorList>
    </citation>
    <scope>NUCLEOTIDE SEQUENCE [LARGE SCALE GENOMIC DNA]</scope>
    <source>
        <strain evidence="12">WCA-380-WT-3B3</strain>
    </source>
</reference>
<dbReference type="Proteomes" id="UP000430222">
    <property type="component" value="Unassembled WGS sequence"/>
</dbReference>
<evidence type="ECO:0000256" key="10">
    <source>
        <dbReference type="PROSITE-ProRule" id="PRU10125"/>
    </source>
</evidence>
<feature type="active site" description="Proton acceptor" evidence="9">
    <location>
        <position position="221"/>
    </location>
</feature>
<dbReference type="GO" id="GO:0009089">
    <property type="term" value="P:lysine biosynthetic process via diaminopimelate"/>
    <property type="evidence" value="ECO:0007669"/>
    <property type="project" value="UniProtKB-UniRule"/>
</dbReference>
<evidence type="ECO:0000256" key="9">
    <source>
        <dbReference type="HAMAP-Rule" id="MF_00197"/>
    </source>
</evidence>
<feature type="binding site" evidence="9">
    <location>
        <position position="62"/>
    </location>
    <ligand>
        <name>substrate</name>
    </ligand>
</feature>